<keyword evidence="2 5" id="KW-0812">Transmembrane</keyword>
<keyword evidence="8" id="KW-1185">Reference proteome</keyword>
<name>A0A813DFF6_POLGL</name>
<evidence type="ECO:0000256" key="3">
    <source>
        <dbReference type="ARBA" id="ARBA00022989"/>
    </source>
</evidence>
<dbReference type="GO" id="GO:0016020">
    <property type="term" value="C:membrane"/>
    <property type="evidence" value="ECO:0007669"/>
    <property type="project" value="UniProtKB-SubCell"/>
</dbReference>
<dbReference type="PANTHER" id="PTHR11814">
    <property type="entry name" value="SULFATE TRANSPORTER"/>
    <property type="match status" value="1"/>
</dbReference>
<accession>A0A813DFF6</accession>
<dbReference type="OrthoDB" id="288203at2759"/>
<dbReference type="InterPro" id="IPR001902">
    <property type="entry name" value="SLC26A/SulP_fam"/>
</dbReference>
<comment type="caution">
    <text evidence="7">The sequence shown here is derived from an EMBL/GenBank/DDBJ whole genome shotgun (WGS) entry which is preliminary data.</text>
</comment>
<comment type="subcellular location">
    <subcellularLocation>
        <location evidence="1">Membrane</location>
        <topology evidence="1">Multi-pass membrane protein</topology>
    </subcellularLocation>
</comment>
<proteinExistence type="predicted"/>
<feature type="non-terminal residue" evidence="7">
    <location>
        <position position="1"/>
    </location>
</feature>
<feature type="transmembrane region" description="Helical" evidence="5">
    <location>
        <begin position="60"/>
        <end position="80"/>
    </location>
</feature>
<evidence type="ECO:0000259" key="6">
    <source>
        <dbReference type="Pfam" id="PF00916"/>
    </source>
</evidence>
<dbReference type="EMBL" id="CAJNNV010002161">
    <property type="protein sequence ID" value="CAE8586652.1"/>
    <property type="molecule type" value="Genomic_DNA"/>
</dbReference>
<dbReference type="Pfam" id="PF00916">
    <property type="entry name" value="Sulfate_transp"/>
    <property type="match status" value="1"/>
</dbReference>
<dbReference type="InterPro" id="IPR011547">
    <property type="entry name" value="SLC26A/SulP_dom"/>
</dbReference>
<evidence type="ECO:0000256" key="4">
    <source>
        <dbReference type="ARBA" id="ARBA00023136"/>
    </source>
</evidence>
<organism evidence="7 8">
    <name type="scientific">Polarella glacialis</name>
    <name type="common">Dinoflagellate</name>
    <dbReference type="NCBI Taxonomy" id="89957"/>
    <lineage>
        <taxon>Eukaryota</taxon>
        <taxon>Sar</taxon>
        <taxon>Alveolata</taxon>
        <taxon>Dinophyceae</taxon>
        <taxon>Suessiales</taxon>
        <taxon>Suessiaceae</taxon>
        <taxon>Polarella</taxon>
    </lineage>
</organism>
<protein>
    <recommendedName>
        <fullName evidence="6">SLC26A/SulP transporter domain-containing protein</fullName>
    </recommendedName>
</protein>
<reference evidence="7" key="1">
    <citation type="submission" date="2021-02" db="EMBL/GenBank/DDBJ databases">
        <authorList>
            <person name="Dougan E. K."/>
            <person name="Rhodes N."/>
            <person name="Thang M."/>
            <person name="Chan C."/>
        </authorList>
    </citation>
    <scope>NUCLEOTIDE SEQUENCE</scope>
</reference>
<feature type="domain" description="SLC26A/SulP transporter" evidence="6">
    <location>
        <begin position="2"/>
        <end position="135"/>
    </location>
</feature>
<evidence type="ECO:0000313" key="8">
    <source>
        <dbReference type="Proteomes" id="UP000654075"/>
    </source>
</evidence>
<feature type="non-terminal residue" evidence="7">
    <location>
        <position position="136"/>
    </location>
</feature>
<dbReference type="AlphaFoldDB" id="A0A813DFF6"/>
<evidence type="ECO:0000313" key="7">
    <source>
        <dbReference type="EMBL" id="CAE8586652.1"/>
    </source>
</evidence>
<gene>
    <name evidence="7" type="ORF">PGLA1383_LOCUS5499</name>
</gene>
<feature type="transmembrane region" description="Helical" evidence="5">
    <location>
        <begin position="86"/>
        <end position="105"/>
    </location>
</feature>
<evidence type="ECO:0000256" key="2">
    <source>
        <dbReference type="ARBA" id="ARBA00022692"/>
    </source>
</evidence>
<dbReference type="GO" id="GO:0055085">
    <property type="term" value="P:transmembrane transport"/>
    <property type="evidence" value="ECO:0007669"/>
    <property type="project" value="InterPro"/>
</dbReference>
<evidence type="ECO:0000256" key="5">
    <source>
        <dbReference type="SAM" id="Phobius"/>
    </source>
</evidence>
<evidence type="ECO:0000256" key="1">
    <source>
        <dbReference type="ARBA" id="ARBA00004141"/>
    </source>
</evidence>
<keyword evidence="4 5" id="KW-0472">Membrane</keyword>
<sequence length="136" mass="14663">HAAIATTENIQGPYCAFVPTIIYALLGTSQHASVSSGAIAAILIADQLRPWENIEDRTQLASLLALISGAALVVMGLFKFSFAVRFLSHPTLSGFISGGSLLIILQQTRNLCGFRNFPHTDGLWAHIATLIKYLPQ</sequence>
<keyword evidence="3 5" id="KW-1133">Transmembrane helix</keyword>
<dbReference type="Proteomes" id="UP000654075">
    <property type="component" value="Unassembled WGS sequence"/>
</dbReference>